<dbReference type="InterPro" id="IPR006206">
    <property type="entry name" value="Mevalonate/galactokinase"/>
</dbReference>
<keyword evidence="16" id="KW-1185">Reference proteome</keyword>
<dbReference type="GO" id="GO:0046872">
    <property type="term" value="F:metal ion binding"/>
    <property type="evidence" value="ECO:0007669"/>
    <property type="project" value="UniProtKB-KW"/>
</dbReference>
<sequence length="385" mass="42992">MSLPQLIRSTFLEKYGSEPLLIRSPGRINLIGEHTDYNEGFVLPAAIDKYIYLGFAKNASGTCRIYSLDFEEEQIFTLEELKPRNGWINFVMGVAAQFVGAGYVLEGFDCVFGGDIPIGAGLSSSAALENGVGLGLSELFALRIEKLDLVRYSQQAEHDFAGVKCGIMDMFASMMGKKEQALRLDCRSLDFAYFPVDLGNYQWLLCDSGVSHSLADSAYNKRREECRQGVALVQAHHPNVSSLRDVDAEQLKLLKDQLPGTVFRRCSYVIQENERVIQSCEALEQNDLDRFGAYLYRSHEGLSQDYEVSCPELDFLVDFTRDLSEVAGSRMMGGGFGGCTLNLVKKSASQFFTEKISAAYQNRFGIQLKAYEVNVVDGTKRHFLH</sequence>
<dbReference type="InterPro" id="IPR013750">
    <property type="entry name" value="GHMP_kinase_C_dom"/>
</dbReference>
<keyword evidence="4" id="KW-0479">Metal-binding</keyword>
<dbReference type="EMBL" id="FNZH01000003">
    <property type="protein sequence ID" value="SEJ28307.1"/>
    <property type="molecule type" value="Genomic_DNA"/>
</dbReference>
<dbReference type="FunFam" id="3.30.70.890:FF:000001">
    <property type="entry name" value="Galactokinase"/>
    <property type="match status" value="1"/>
</dbReference>
<dbReference type="RefSeq" id="WP_092172888.1">
    <property type="nucleotide sequence ID" value="NZ_FNZH01000003.1"/>
</dbReference>
<keyword evidence="9" id="KW-0299">Galactose metabolism</keyword>
<gene>
    <name evidence="15" type="ORF">SAMN05192553_10316</name>
</gene>
<dbReference type="InterPro" id="IPR036554">
    <property type="entry name" value="GHMP_kinase_C_sf"/>
</dbReference>
<evidence type="ECO:0000259" key="14">
    <source>
        <dbReference type="Pfam" id="PF10509"/>
    </source>
</evidence>
<dbReference type="SUPFAM" id="SSF54211">
    <property type="entry name" value="Ribosomal protein S5 domain 2-like"/>
    <property type="match status" value="1"/>
</dbReference>
<evidence type="ECO:0000256" key="7">
    <source>
        <dbReference type="ARBA" id="ARBA00022840"/>
    </source>
</evidence>
<dbReference type="PANTHER" id="PTHR10457">
    <property type="entry name" value="MEVALONATE KINASE/GALACTOKINASE"/>
    <property type="match status" value="1"/>
</dbReference>
<dbReference type="NCBIfam" id="TIGR00131">
    <property type="entry name" value="gal_kin"/>
    <property type="match status" value="1"/>
</dbReference>
<dbReference type="FunFam" id="3.30.230.10:FF:000017">
    <property type="entry name" value="Galactokinase"/>
    <property type="match status" value="1"/>
</dbReference>
<dbReference type="Gene3D" id="3.30.70.890">
    <property type="entry name" value="GHMP kinase, C-terminal domain"/>
    <property type="match status" value="1"/>
</dbReference>
<dbReference type="GO" id="GO:0005829">
    <property type="term" value="C:cytosol"/>
    <property type="evidence" value="ECO:0007669"/>
    <property type="project" value="TreeGrafter"/>
</dbReference>
<evidence type="ECO:0000313" key="15">
    <source>
        <dbReference type="EMBL" id="SEJ28307.1"/>
    </source>
</evidence>
<evidence type="ECO:0000256" key="11">
    <source>
        <dbReference type="NCBIfam" id="TIGR00131"/>
    </source>
</evidence>
<dbReference type="InterPro" id="IPR006203">
    <property type="entry name" value="GHMP_knse_ATP-bd_CS"/>
</dbReference>
<keyword evidence="3" id="KW-0808">Transferase</keyword>
<dbReference type="Proteomes" id="UP000199403">
    <property type="component" value="Unassembled WGS sequence"/>
</dbReference>
<dbReference type="PIRSF" id="PIRSF000530">
    <property type="entry name" value="Galactokinase"/>
    <property type="match status" value="1"/>
</dbReference>
<evidence type="ECO:0000256" key="8">
    <source>
        <dbReference type="ARBA" id="ARBA00022842"/>
    </source>
</evidence>
<feature type="domain" description="GHMP kinase C-terminal" evidence="13">
    <location>
        <begin position="281"/>
        <end position="360"/>
    </location>
</feature>
<dbReference type="Pfam" id="PF08544">
    <property type="entry name" value="GHMP_kinases_C"/>
    <property type="match status" value="1"/>
</dbReference>
<organism evidence="15 16">
    <name type="scientific">Cyclobacterium xiamenense</name>
    <dbReference type="NCBI Taxonomy" id="1297121"/>
    <lineage>
        <taxon>Bacteria</taxon>
        <taxon>Pseudomonadati</taxon>
        <taxon>Bacteroidota</taxon>
        <taxon>Cytophagia</taxon>
        <taxon>Cytophagales</taxon>
        <taxon>Cyclobacteriaceae</taxon>
        <taxon>Cyclobacterium</taxon>
    </lineage>
</organism>
<dbReference type="Gene3D" id="3.30.230.10">
    <property type="match status" value="1"/>
</dbReference>
<dbReference type="SUPFAM" id="SSF55060">
    <property type="entry name" value="GHMP Kinase, C-terminal domain"/>
    <property type="match status" value="1"/>
</dbReference>
<accession>A0A1H6XNG5</accession>
<evidence type="ECO:0000256" key="4">
    <source>
        <dbReference type="ARBA" id="ARBA00022723"/>
    </source>
</evidence>
<evidence type="ECO:0000259" key="13">
    <source>
        <dbReference type="Pfam" id="PF08544"/>
    </source>
</evidence>
<reference evidence="16" key="1">
    <citation type="submission" date="2016-10" db="EMBL/GenBank/DDBJ databases">
        <authorList>
            <person name="Varghese N."/>
            <person name="Submissions S."/>
        </authorList>
    </citation>
    <scope>NUCLEOTIDE SEQUENCE [LARGE SCALE GENOMIC DNA]</scope>
    <source>
        <strain evidence="16">IBRC-M 10761</strain>
    </source>
</reference>
<dbReference type="GO" id="GO:0006012">
    <property type="term" value="P:galactose metabolic process"/>
    <property type="evidence" value="ECO:0007669"/>
    <property type="project" value="UniProtKB-UniRule"/>
</dbReference>
<dbReference type="STRING" id="1416801.SAMN05192553_10316"/>
<evidence type="ECO:0000313" key="16">
    <source>
        <dbReference type="Proteomes" id="UP000199403"/>
    </source>
</evidence>
<evidence type="ECO:0000256" key="1">
    <source>
        <dbReference type="ARBA" id="ARBA00006566"/>
    </source>
</evidence>
<dbReference type="Pfam" id="PF10509">
    <property type="entry name" value="GalKase_gal_bdg"/>
    <property type="match status" value="1"/>
</dbReference>
<dbReference type="InterPro" id="IPR014721">
    <property type="entry name" value="Ribsml_uS5_D2-typ_fold_subgr"/>
</dbReference>
<dbReference type="GO" id="GO:0004335">
    <property type="term" value="F:galactokinase activity"/>
    <property type="evidence" value="ECO:0007669"/>
    <property type="project" value="UniProtKB-UniRule"/>
</dbReference>
<dbReference type="PROSITE" id="PS00627">
    <property type="entry name" value="GHMP_KINASES_ATP"/>
    <property type="match status" value="1"/>
</dbReference>
<dbReference type="InterPro" id="IPR000705">
    <property type="entry name" value="Galactokinase"/>
</dbReference>
<dbReference type="PROSITE" id="PS00106">
    <property type="entry name" value="GALACTOKINASE"/>
    <property type="match status" value="1"/>
</dbReference>
<keyword evidence="5" id="KW-0547">Nucleotide-binding</keyword>
<dbReference type="InterPro" id="IPR019741">
    <property type="entry name" value="Galactokinase_CS"/>
</dbReference>
<dbReference type="OrthoDB" id="250531at2"/>
<keyword evidence="10" id="KW-0119">Carbohydrate metabolism</keyword>
<dbReference type="InterPro" id="IPR006204">
    <property type="entry name" value="GHMP_kinase_N_dom"/>
</dbReference>
<feature type="domain" description="GHMP kinase N-terminal" evidence="12">
    <location>
        <begin position="89"/>
        <end position="177"/>
    </location>
</feature>
<keyword evidence="7" id="KW-0067">ATP-binding</keyword>
<dbReference type="AlphaFoldDB" id="A0A1H6XNG5"/>
<evidence type="ECO:0000259" key="12">
    <source>
        <dbReference type="Pfam" id="PF00288"/>
    </source>
</evidence>
<dbReference type="EC" id="2.7.1.6" evidence="11"/>
<dbReference type="InterPro" id="IPR019539">
    <property type="entry name" value="GalKase_N"/>
</dbReference>
<dbReference type="InterPro" id="IPR020568">
    <property type="entry name" value="Ribosomal_Su5_D2-typ_SF"/>
</dbReference>
<evidence type="ECO:0000256" key="10">
    <source>
        <dbReference type="ARBA" id="ARBA00023277"/>
    </source>
</evidence>
<protein>
    <recommendedName>
        <fullName evidence="11">Galactokinase</fullName>
        <ecNumber evidence="11">2.7.1.6</ecNumber>
    </recommendedName>
</protein>
<evidence type="ECO:0000256" key="9">
    <source>
        <dbReference type="ARBA" id="ARBA00023144"/>
    </source>
</evidence>
<evidence type="ECO:0000256" key="5">
    <source>
        <dbReference type="ARBA" id="ARBA00022741"/>
    </source>
</evidence>
<dbReference type="GO" id="GO:0005524">
    <property type="term" value="F:ATP binding"/>
    <property type="evidence" value="ECO:0007669"/>
    <property type="project" value="UniProtKB-UniRule"/>
</dbReference>
<evidence type="ECO:0000256" key="6">
    <source>
        <dbReference type="ARBA" id="ARBA00022777"/>
    </source>
</evidence>
<proteinExistence type="inferred from homology"/>
<name>A0A1H6XNG5_9BACT</name>
<dbReference type="Pfam" id="PF00288">
    <property type="entry name" value="GHMP_kinases_N"/>
    <property type="match status" value="1"/>
</dbReference>
<evidence type="ECO:0000256" key="3">
    <source>
        <dbReference type="ARBA" id="ARBA00022679"/>
    </source>
</evidence>
<dbReference type="PRINTS" id="PR00473">
    <property type="entry name" value="GALCTOKINASE"/>
</dbReference>
<evidence type="ECO:0000256" key="2">
    <source>
        <dbReference type="ARBA" id="ARBA00022490"/>
    </source>
</evidence>
<feature type="domain" description="Galactokinase N-terminal" evidence="14">
    <location>
        <begin position="10"/>
        <end position="54"/>
    </location>
</feature>
<dbReference type="PANTHER" id="PTHR10457:SF7">
    <property type="entry name" value="GALACTOKINASE-RELATED"/>
    <property type="match status" value="1"/>
</dbReference>
<keyword evidence="6 15" id="KW-0418">Kinase</keyword>
<keyword evidence="2" id="KW-0963">Cytoplasm</keyword>
<keyword evidence="8" id="KW-0460">Magnesium</keyword>
<comment type="similarity">
    <text evidence="1">Belongs to the GHMP kinase family. GalK subfamily.</text>
</comment>
<dbReference type="PRINTS" id="PR00959">
    <property type="entry name" value="MEVGALKINASE"/>
</dbReference>